<reference evidence="1 2" key="1">
    <citation type="submission" date="2012-12" db="EMBL/GenBank/DDBJ databases">
        <title>Novel taxa of Listeriaceae from agricultural environments in the United States.</title>
        <authorList>
            <person name="den Bakker H.C."/>
            <person name="Allred A."/>
            <person name="Warchocki S."/>
            <person name="Wright E.M."/>
            <person name="Burrell A."/>
            <person name="Nightingale K.K."/>
            <person name="Kephart D."/>
            <person name="Wiedmann M."/>
        </authorList>
    </citation>
    <scope>NUCLEOTIDE SEQUENCE [LARGE SCALE GENOMIC DNA]</scope>
    <source>
        <strain evidence="1 2">FSL S10-1203</strain>
    </source>
</reference>
<dbReference type="RefSeq" id="WP_036065212.1">
    <property type="nucleotide sequence ID" value="NZ_AODM01000077.1"/>
</dbReference>
<evidence type="ECO:0000313" key="2">
    <source>
        <dbReference type="Proteomes" id="UP000019241"/>
    </source>
</evidence>
<dbReference type="Proteomes" id="UP000019241">
    <property type="component" value="Unassembled WGS sequence"/>
</dbReference>
<proteinExistence type="predicted"/>
<protein>
    <submittedName>
        <fullName evidence="1">Uncharacterized protein</fullName>
    </submittedName>
</protein>
<accession>W7DKZ2</accession>
<evidence type="ECO:0000313" key="1">
    <source>
        <dbReference type="EMBL" id="EUJ46068.1"/>
    </source>
</evidence>
<dbReference type="AlphaFoldDB" id="W7DKZ2"/>
<comment type="caution">
    <text evidence="1">The sequence shown here is derived from an EMBL/GenBank/DDBJ whole genome shotgun (WGS) entry which is preliminary data.</text>
</comment>
<organism evidence="1 2">
    <name type="scientific">Listeria fleischmannii FSL S10-1203</name>
    <dbReference type="NCBI Taxonomy" id="1265822"/>
    <lineage>
        <taxon>Bacteria</taxon>
        <taxon>Bacillati</taxon>
        <taxon>Bacillota</taxon>
        <taxon>Bacilli</taxon>
        <taxon>Bacillales</taxon>
        <taxon>Listeriaceae</taxon>
        <taxon>Listeria</taxon>
    </lineage>
</organism>
<dbReference type="Pfam" id="PF11313">
    <property type="entry name" value="DUF3116"/>
    <property type="match status" value="1"/>
</dbReference>
<gene>
    <name evidence="1" type="ORF">MCOL2_19174</name>
</gene>
<dbReference type="EMBL" id="AODM01000077">
    <property type="protein sequence ID" value="EUJ46068.1"/>
    <property type="molecule type" value="Genomic_DNA"/>
</dbReference>
<dbReference type="InterPro" id="IPR021464">
    <property type="entry name" value="DUF3116"/>
</dbReference>
<sequence>MEEPKRWQKGCVLCWLLEPEFSFKIFLTRPIELNGITKNQWMCVLYWLESKKYIYRNDLSEHGYGLTRRGQRWQKYYRRIDKEVVVPCWRTVVEESERRRRTSWMNKN</sequence>
<name>W7DKZ2_9LIST</name>